<accession>A0A2K9ZGI6</accession>
<dbReference type="AlphaFoldDB" id="A0A2K9ZGI6"/>
<organism evidence="1 2">
    <name type="scientific">Rhizobium leguminosarum</name>
    <dbReference type="NCBI Taxonomy" id="384"/>
    <lineage>
        <taxon>Bacteria</taxon>
        <taxon>Pseudomonadati</taxon>
        <taxon>Pseudomonadota</taxon>
        <taxon>Alphaproteobacteria</taxon>
        <taxon>Hyphomicrobiales</taxon>
        <taxon>Rhizobiaceae</taxon>
        <taxon>Rhizobium/Agrobacterium group</taxon>
        <taxon>Rhizobium</taxon>
    </lineage>
</organism>
<geneLocation type="plasmid" evidence="2">
    <name>prln3</name>
</geneLocation>
<dbReference type="Proteomes" id="UP000238523">
    <property type="component" value="Plasmid pRLN3"/>
</dbReference>
<gene>
    <name evidence="1" type="ORF">CUJ84_pRLN3000227</name>
</gene>
<protein>
    <submittedName>
        <fullName evidence="1">Uncharacterized protein</fullName>
    </submittedName>
</protein>
<sequence>MPNFNPLTASYFLSRQTLVPSKRPGMALSREKLFAGRCHVV</sequence>
<dbReference type="EMBL" id="CP025015">
    <property type="protein sequence ID" value="AUW47355.1"/>
    <property type="molecule type" value="Genomic_DNA"/>
</dbReference>
<evidence type="ECO:0000313" key="1">
    <source>
        <dbReference type="EMBL" id="AUW47355.1"/>
    </source>
</evidence>
<keyword evidence="1" id="KW-0614">Plasmid</keyword>
<name>A0A2K9ZGI6_RHILE</name>
<reference evidence="1 2" key="1">
    <citation type="submission" date="2017-11" db="EMBL/GenBank/DDBJ databases">
        <title>Complete genome of Rhizobium leguminosarum Norway, an ineffective micro-symbiont.</title>
        <authorList>
            <person name="Hoffrichter A."/>
            <person name="Liang J."/>
            <person name="Brachmann A."/>
            <person name="Marin M."/>
        </authorList>
    </citation>
    <scope>NUCLEOTIDE SEQUENCE [LARGE SCALE GENOMIC DNA]</scope>
    <source>
        <strain evidence="1 2">Norway</strain>
        <plasmid evidence="2">Plasmid prln3</plasmid>
    </source>
</reference>
<evidence type="ECO:0000313" key="2">
    <source>
        <dbReference type="Proteomes" id="UP000238523"/>
    </source>
</evidence>
<proteinExistence type="predicted"/>